<dbReference type="EMBL" id="BJLB01000001">
    <property type="protein sequence ID" value="GEA38562.1"/>
    <property type="molecule type" value="Genomic_DNA"/>
</dbReference>
<dbReference type="GO" id="GO:0003700">
    <property type="term" value="F:DNA-binding transcription factor activity"/>
    <property type="evidence" value="ECO:0007669"/>
    <property type="project" value="InterPro"/>
</dbReference>
<dbReference type="GeneID" id="57963989"/>
<dbReference type="AlphaFoldDB" id="A0A1I0GTK3"/>
<dbReference type="Proteomes" id="UP000719916">
    <property type="component" value="Unassembled WGS sequence"/>
</dbReference>
<evidence type="ECO:0000313" key="12">
    <source>
        <dbReference type="Proteomes" id="UP000719916"/>
    </source>
</evidence>
<dbReference type="Gene3D" id="1.20.120.530">
    <property type="entry name" value="GntR ligand-binding domain-like"/>
    <property type="match status" value="1"/>
</dbReference>
<dbReference type="InterPro" id="IPR036390">
    <property type="entry name" value="WH_DNA-bd_sf"/>
</dbReference>
<organism evidence="8 9">
    <name type="scientific">Enterocloster clostridioformis</name>
    <dbReference type="NCBI Taxonomy" id="1531"/>
    <lineage>
        <taxon>Bacteria</taxon>
        <taxon>Bacillati</taxon>
        <taxon>Bacillota</taxon>
        <taxon>Clostridia</taxon>
        <taxon>Lachnospirales</taxon>
        <taxon>Lachnospiraceae</taxon>
        <taxon>Enterocloster</taxon>
    </lineage>
</organism>
<dbReference type="EMBL" id="FOIO01000022">
    <property type="protein sequence ID" value="SET74506.1"/>
    <property type="molecule type" value="Genomic_DNA"/>
</dbReference>
<evidence type="ECO:0000259" key="4">
    <source>
        <dbReference type="PROSITE" id="PS50949"/>
    </source>
</evidence>
<reference evidence="7 11" key="3">
    <citation type="submission" date="2019-11" db="EMBL/GenBank/DDBJ databases">
        <title>FDA dAtabase for Regulatory Grade micrObial Sequences (FDA-ARGOS): Supporting development and validation of Infectious Disease Dx tests.</title>
        <authorList>
            <person name="Turner S."/>
            <person name="Byrd R."/>
            <person name="Tallon L."/>
            <person name="Sadzewicz L."/>
            <person name="Vavikolanu K."/>
            <person name="Mehta A."/>
            <person name="Aluvathingal J."/>
            <person name="Nadendla S."/>
            <person name="Myers T."/>
            <person name="Yan Y."/>
            <person name="Sichtig H."/>
        </authorList>
    </citation>
    <scope>NUCLEOTIDE SEQUENCE [LARGE SCALE GENOMIC DNA]</scope>
    <source>
        <strain evidence="7 11">FDAARGOS_739</strain>
    </source>
</reference>
<evidence type="ECO:0000256" key="3">
    <source>
        <dbReference type="ARBA" id="ARBA00023163"/>
    </source>
</evidence>
<dbReference type="InterPro" id="IPR036388">
    <property type="entry name" value="WH-like_DNA-bd_sf"/>
</dbReference>
<dbReference type="PROSITE" id="PS50949">
    <property type="entry name" value="HTH_GNTR"/>
    <property type="match status" value="1"/>
</dbReference>
<dbReference type="PANTHER" id="PTHR43537:SF5">
    <property type="entry name" value="UXU OPERON TRANSCRIPTIONAL REGULATOR"/>
    <property type="match status" value="1"/>
</dbReference>
<evidence type="ECO:0000313" key="8">
    <source>
        <dbReference type="EMBL" id="SET74506.1"/>
    </source>
</evidence>
<proteinExistence type="predicted"/>
<dbReference type="Proteomes" id="UP000182121">
    <property type="component" value="Unassembled WGS sequence"/>
</dbReference>
<evidence type="ECO:0000313" key="7">
    <source>
        <dbReference type="EMBL" id="QIX93104.1"/>
    </source>
</evidence>
<dbReference type="InterPro" id="IPR011711">
    <property type="entry name" value="GntR_C"/>
</dbReference>
<evidence type="ECO:0000313" key="10">
    <source>
        <dbReference type="Proteomes" id="UP000315200"/>
    </source>
</evidence>
<evidence type="ECO:0000256" key="2">
    <source>
        <dbReference type="ARBA" id="ARBA00023125"/>
    </source>
</evidence>
<feature type="domain" description="HTH gntR-type" evidence="4">
    <location>
        <begin position="13"/>
        <end position="81"/>
    </location>
</feature>
<dbReference type="Pfam" id="PF07729">
    <property type="entry name" value="FCD"/>
    <property type="match status" value="1"/>
</dbReference>
<dbReference type="GO" id="GO:0003677">
    <property type="term" value="F:DNA binding"/>
    <property type="evidence" value="ECO:0007669"/>
    <property type="project" value="UniProtKB-KW"/>
</dbReference>
<dbReference type="SMART" id="SM00895">
    <property type="entry name" value="FCD"/>
    <property type="match status" value="1"/>
</dbReference>
<dbReference type="CDD" id="cd07377">
    <property type="entry name" value="WHTH_GntR"/>
    <property type="match status" value="1"/>
</dbReference>
<reference evidence="5 10" key="2">
    <citation type="submission" date="2019-06" db="EMBL/GenBank/DDBJ databases">
        <title>Draft genome sequence of [Clostridium] clostridioforme NBRC 113352.</title>
        <authorList>
            <person name="Miura T."/>
            <person name="Furukawa M."/>
            <person name="Shimamura M."/>
            <person name="Ohyama Y."/>
            <person name="Yamazoe A."/>
            <person name="Kawasaki H."/>
        </authorList>
    </citation>
    <scope>NUCLEOTIDE SEQUENCE [LARGE SCALE GENOMIC DNA]</scope>
    <source>
        <strain evidence="5 10">NBRC 113352</strain>
    </source>
</reference>
<dbReference type="RefSeq" id="WP_002587008.1">
    <property type="nucleotide sequence ID" value="NZ_BJLB01000001.1"/>
</dbReference>
<dbReference type="InterPro" id="IPR000524">
    <property type="entry name" value="Tscrpt_reg_HTH_GntR"/>
</dbReference>
<dbReference type="SUPFAM" id="SSF46785">
    <property type="entry name" value="Winged helix' DNA-binding domain"/>
    <property type="match status" value="1"/>
</dbReference>
<dbReference type="Proteomes" id="UP000501069">
    <property type="component" value="Chromosome"/>
</dbReference>
<name>A0A1I0GTK3_9FIRM</name>
<evidence type="ECO:0000313" key="5">
    <source>
        <dbReference type="EMBL" id="GEA38562.1"/>
    </source>
</evidence>
<keyword evidence="3" id="KW-0804">Transcription</keyword>
<reference evidence="6 12" key="4">
    <citation type="journal article" date="2020" name="Cell Host Microbe">
        <title>Functional and Genomic Variation between Human-Derived Isolates of Lachnospiraceae Reveals Inter- and Intra-Species Diversity.</title>
        <authorList>
            <person name="Sorbara M.T."/>
            <person name="Littmann E.R."/>
            <person name="Fontana E."/>
            <person name="Moody T.U."/>
            <person name="Kohout C.E."/>
            <person name="Gjonbalaj M."/>
            <person name="Eaton V."/>
            <person name="Seok R."/>
            <person name="Leiner I.M."/>
            <person name="Pamer E.G."/>
        </authorList>
    </citation>
    <scope>NUCLEOTIDE SEQUENCE [LARGE SCALE GENOMIC DNA]</scope>
    <source>
        <strain evidence="6 12">MSK.2.26</strain>
    </source>
</reference>
<dbReference type="InterPro" id="IPR008920">
    <property type="entry name" value="TF_FadR/GntR_C"/>
</dbReference>
<dbReference type="Pfam" id="PF00392">
    <property type="entry name" value="GntR"/>
    <property type="match status" value="1"/>
</dbReference>
<evidence type="ECO:0000313" key="11">
    <source>
        <dbReference type="Proteomes" id="UP000501069"/>
    </source>
</evidence>
<evidence type="ECO:0000256" key="1">
    <source>
        <dbReference type="ARBA" id="ARBA00023015"/>
    </source>
</evidence>
<dbReference type="SUPFAM" id="SSF48008">
    <property type="entry name" value="GntR ligand-binding domain-like"/>
    <property type="match status" value="1"/>
</dbReference>
<reference evidence="6" key="5">
    <citation type="submission" date="2020-02" db="EMBL/GenBank/DDBJ databases">
        <authorList>
            <person name="Littmann E."/>
            <person name="Sorbara M."/>
        </authorList>
    </citation>
    <scope>NUCLEOTIDE SEQUENCE</scope>
    <source>
        <strain evidence="6">MSK.2.26</strain>
    </source>
</reference>
<protein>
    <submittedName>
        <fullName evidence="6">FadR family transcriptional regulator</fullName>
    </submittedName>
    <submittedName>
        <fullName evidence="5">GntR family transcriptional regulator</fullName>
    </submittedName>
    <submittedName>
        <fullName evidence="8">Transcriptional regulator, GntR family</fullName>
    </submittedName>
</protein>
<reference evidence="8 9" key="1">
    <citation type="submission" date="2016-10" db="EMBL/GenBank/DDBJ databases">
        <authorList>
            <person name="Varghese N."/>
            <person name="Submissions S."/>
        </authorList>
    </citation>
    <scope>NUCLEOTIDE SEQUENCE [LARGE SCALE GENOMIC DNA]</scope>
    <source>
        <strain evidence="8 9">NLAE-zl-C196</strain>
    </source>
</reference>
<dbReference type="PRINTS" id="PR00035">
    <property type="entry name" value="HTHGNTR"/>
</dbReference>
<keyword evidence="2" id="KW-0238">DNA-binding</keyword>
<sequence>MYMEDLDFKVKKKNLYETVADRMEDMILSNSLRQGERLPSEQELALKFGISRNVMRESLKLLKERQLIVQKNGEGTFIAKPESGSVTEILNRMLRLDDIGYMDVYEMRKLLEPYASRVVAEKKDDLDFEKLEQYLQGMIESKDVWDMRIDYDIQFHICIAEATGNPLLICFIKSMVSLWKTILLRGIVKQQEGHQDGIEFHKRIIESLKKGDPDKAEAIMRAHIEKSAKMCWVEDTQ</sequence>
<dbReference type="SMART" id="SM00345">
    <property type="entry name" value="HTH_GNTR"/>
    <property type="match status" value="1"/>
</dbReference>
<dbReference type="Gene3D" id="1.10.10.10">
    <property type="entry name" value="Winged helix-like DNA-binding domain superfamily/Winged helix DNA-binding domain"/>
    <property type="match status" value="1"/>
</dbReference>
<keyword evidence="1" id="KW-0805">Transcription regulation</keyword>
<dbReference type="Proteomes" id="UP000315200">
    <property type="component" value="Unassembled WGS sequence"/>
</dbReference>
<dbReference type="PANTHER" id="PTHR43537">
    <property type="entry name" value="TRANSCRIPTIONAL REGULATOR, GNTR FAMILY"/>
    <property type="match status" value="1"/>
</dbReference>
<gene>
    <name evidence="5" type="ORF">Ccl03g_42750</name>
    <name evidence="7" type="ORF">FOC47_22635</name>
    <name evidence="6" type="ORF">G5B26_03130</name>
    <name evidence="8" type="ORF">SAMN05216521_10222</name>
</gene>
<accession>A0A1I0GTK3</accession>
<evidence type="ECO:0000313" key="6">
    <source>
        <dbReference type="EMBL" id="NSJ42588.1"/>
    </source>
</evidence>
<dbReference type="EMBL" id="CP050964">
    <property type="protein sequence ID" value="QIX93104.1"/>
    <property type="molecule type" value="Genomic_DNA"/>
</dbReference>
<evidence type="ECO:0000313" key="9">
    <source>
        <dbReference type="Proteomes" id="UP000182121"/>
    </source>
</evidence>
<dbReference type="EMBL" id="JAAISW010000002">
    <property type="protein sequence ID" value="NSJ42588.1"/>
    <property type="molecule type" value="Genomic_DNA"/>
</dbReference>